<name>A0AAJ0GJX5_9PEZI</name>
<comment type="caution">
    <text evidence="2">The sequence shown here is derived from an EMBL/GenBank/DDBJ whole genome shotgun (WGS) entry which is preliminary data.</text>
</comment>
<accession>A0AAJ0GJX5</accession>
<dbReference type="Gene3D" id="3.40.50.300">
    <property type="entry name" value="P-loop containing nucleotide triphosphate hydrolases"/>
    <property type="match status" value="1"/>
</dbReference>
<organism evidence="2 3">
    <name type="scientific">Extremus antarcticus</name>
    <dbReference type="NCBI Taxonomy" id="702011"/>
    <lineage>
        <taxon>Eukaryota</taxon>
        <taxon>Fungi</taxon>
        <taxon>Dikarya</taxon>
        <taxon>Ascomycota</taxon>
        <taxon>Pezizomycotina</taxon>
        <taxon>Dothideomycetes</taxon>
        <taxon>Dothideomycetidae</taxon>
        <taxon>Mycosphaerellales</taxon>
        <taxon>Extremaceae</taxon>
        <taxon>Extremus</taxon>
    </lineage>
</organism>
<proteinExistence type="predicted"/>
<keyword evidence="1" id="KW-1133">Transmembrane helix</keyword>
<keyword evidence="3" id="KW-1185">Reference proteome</keyword>
<sequence>MKQHFHISLPSTMRFRDPTQSIPLDDNSSGLRVIAAGQWRCATSSLQLAFERILDPPFAPSMHGAYLMPSPAKLRKAVLCQRLVSSVERQKVLKELFTGYNASSDWPGFAFVDDLLDLYPDCKVVLNTRSSAHAWEGSVRGSLRFYSTYTYRLLTFWSPQSYWHYRLYRGYMKLAKQRHDTDDIFSAECYERHRLWVHKVAAGRGIPVLEWEPSQGWKPLCQFLAVDVPDELFPRMNEAAELSKLKVALLKRGLLQWSVTVIVLCLIAASLMLVKSKVAT</sequence>
<dbReference type="InterPro" id="IPR027417">
    <property type="entry name" value="P-loop_NTPase"/>
</dbReference>
<dbReference type="PANTHER" id="PTHR36978">
    <property type="entry name" value="P-LOOP CONTAINING NUCLEOTIDE TRIPHOSPHATE HYDROLASE"/>
    <property type="match status" value="1"/>
</dbReference>
<evidence type="ECO:0000313" key="2">
    <source>
        <dbReference type="EMBL" id="KAK3059030.1"/>
    </source>
</evidence>
<keyword evidence="1" id="KW-0472">Membrane</keyword>
<keyword evidence="1" id="KW-0812">Transmembrane</keyword>
<dbReference type="PANTHER" id="PTHR36978:SF3">
    <property type="entry name" value="P-LOOP CONTAINING NUCLEOSIDE TRIPHOSPHATE HYDROLASE PROTEIN"/>
    <property type="match status" value="1"/>
</dbReference>
<reference evidence="2" key="1">
    <citation type="submission" date="2023-04" db="EMBL/GenBank/DDBJ databases">
        <title>Black Yeasts Isolated from many extreme environments.</title>
        <authorList>
            <person name="Coleine C."/>
            <person name="Stajich J.E."/>
            <person name="Selbmann L."/>
        </authorList>
    </citation>
    <scope>NUCLEOTIDE SEQUENCE</scope>
    <source>
        <strain evidence="2">CCFEE 5312</strain>
    </source>
</reference>
<gene>
    <name evidence="2" type="ORF">LTR09_000596</name>
</gene>
<evidence type="ECO:0000256" key="1">
    <source>
        <dbReference type="SAM" id="Phobius"/>
    </source>
</evidence>
<protein>
    <recommendedName>
        <fullName evidence="4">Sulfotransferase</fullName>
    </recommendedName>
</protein>
<evidence type="ECO:0000313" key="3">
    <source>
        <dbReference type="Proteomes" id="UP001271007"/>
    </source>
</evidence>
<feature type="transmembrane region" description="Helical" evidence="1">
    <location>
        <begin position="254"/>
        <end position="274"/>
    </location>
</feature>
<dbReference type="AlphaFoldDB" id="A0AAJ0GJX5"/>
<dbReference type="InterPro" id="IPR040632">
    <property type="entry name" value="Sulfotransfer_4"/>
</dbReference>
<dbReference type="Proteomes" id="UP001271007">
    <property type="component" value="Unassembled WGS sequence"/>
</dbReference>
<evidence type="ECO:0008006" key="4">
    <source>
        <dbReference type="Google" id="ProtNLM"/>
    </source>
</evidence>
<dbReference type="Pfam" id="PF17784">
    <property type="entry name" value="Sulfotransfer_4"/>
    <property type="match status" value="1"/>
</dbReference>
<dbReference type="EMBL" id="JAWDJX010000001">
    <property type="protein sequence ID" value="KAK3059030.1"/>
    <property type="molecule type" value="Genomic_DNA"/>
</dbReference>
<dbReference type="SUPFAM" id="SSF52540">
    <property type="entry name" value="P-loop containing nucleoside triphosphate hydrolases"/>
    <property type="match status" value="1"/>
</dbReference>